<dbReference type="EMBL" id="FYDG01000003">
    <property type="protein sequence ID" value="SNB69408.1"/>
    <property type="molecule type" value="Genomic_DNA"/>
</dbReference>
<dbReference type="OrthoDB" id="1666403at2"/>
<comment type="subcellular location">
    <subcellularLocation>
        <location evidence="1">Virion</location>
    </subcellularLocation>
</comment>
<evidence type="ECO:0000313" key="5">
    <source>
        <dbReference type="Proteomes" id="UP000198418"/>
    </source>
</evidence>
<proteinExistence type="predicted"/>
<evidence type="ECO:0000313" key="4">
    <source>
        <dbReference type="EMBL" id="SNB69408.1"/>
    </source>
</evidence>
<dbReference type="RefSeq" id="WP_088520329.1">
    <property type="nucleotide sequence ID" value="NZ_FYDG01000003.1"/>
</dbReference>
<organism evidence="4 5">
    <name type="scientific">Rhodoblastus acidophilus</name>
    <name type="common">Rhodopseudomonas acidophila</name>
    <dbReference type="NCBI Taxonomy" id="1074"/>
    <lineage>
        <taxon>Bacteria</taxon>
        <taxon>Pseudomonadati</taxon>
        <taxon>Pseudomonadota</taxon>
        <taxon>Alphaproteobacteria</taxon>
        <taxon>Hyphomicrobiales</taxon>
        <taxon>Rhodoblastaceae</taxon>
        <taxon>Rhodoblastus</taxon>
    </lineage>
</organism>
<dbReference type="InterPro" id="IPR020991">
    <property type="entry name" value="Connector_podovirus"/>
</dbReference>
<reference evidence="5" key="1">
    <citation type="submission" date="2017-06" db="EMBL/GenBank/DDBJ databases">
        <authorList>
            <person name="Varghese N."/>
            <person name="Submissions S."/>
        </authorList>
    </citation>
    <scope>NUCLEOTIDE SEQUENCE [LARGE SCALE GENOMIC DNA]</scope>
    <source>
        <strain evidence="5">DSM 137</strain>
    </source>
</reference>
<evidence type="ECO:0000256" key="1">
    <source>
        <dbReference type="ARBA" id="ARBA00004328"/>
    </source>
</evidence>
<dbReference type="AlphaFoldDB" id="A0A212RBE2"/>
<accession>A0A212RBE2</accession>
<evidence type="ECO:0000256" key="2">
    <source>
        <dbReference type="ARBA" id="ARBA00022612"/>
    </source>
</evidence>
<name>A0A212RBE2_RHOAC</name>
<keyword evidence="5" id="KW-1185">Reference proteome</keyword>
<sequence length="560" mass="61836">MARAPVDLCEHRRRADAAWSERGVWNEIYQDAYRFTTPYRRPVNGPSGSDKGANRTDHLFDNTGVVSTFRGAGQMQQDLFPPGQVFFRLKPGPVTKLVAKAQARGMGDNGGPPLDDAAPAPEEKRDAAWFERQLDQVSAQIQPFFLSGEWDNAVSELCLDLYLGTGVMLILEGDRENPVRFVCLPIDEVALEPGPYGDVAALFWRTKMTRRAIKAAFPKGVFPQEFEDALEKNADDEIDLSQDFVRTAKGWRLVVTIDKCETPVTTQDYRTQPFVAARYFRVPGETMGRGPALLALPSIKTLNKVMELTLKAAAIQMLGIWGYRPGGTFNPDQARIMPGAWWPMQATGGVMGPDVTRLDTAAGRLDVANIVLQELRTQVQAALHDQSLPDGGATPKSATEIMARMARVKQNYVGAFGRMIHEVIPVVVRRVIEVLYKKGLLTVDVKIDQLLVAIDVMSPLAQALKADTHKTTVEAMQMVAALEGPQGVARRFKLDEIIPEMVKDLGVNSEYVRTAQELVDFDKQASAQQQAAAMMQAALNKPNDFRQALSPQEDQQQAAA</sequence>
<keyword evidence="3" id="KW-0231">Viral genome packaging</keyword>
<keyword evidence="2" id="KW-1188">Viral release from host cell</keyword>
<evidence type="ECO:0000256" key="3">
    <source>
        <dbReference type="ARBA" id="ARBA00023219"/>
    </source>
</evidence>
<protein>
    <submittedName>
        <fullName evidence="4">Bacteriophage head to tail connecting protein</fullName>
    </submittedName>
</protein>
<gene>
    <name evidence="4" type="ORF">SAMN06265338_103213</name>
</gene>
<dbReference type="Proteomes" id="UP000198418">
    <property type="component" value="Unassembled WGS sequence"/>
</dbReference>
<dbReference type="Pfam" id="PF12236">
    <property type="entry name" value="Head-tail_con"/>
    <property type="match status" value="1"/>
</dbReference>